<dbReference type="InterPro" id="IPR016181">
    <property type="entry name" value="Acyl_CoA_acyltransferase"/>
</dbReference>
<keyword evidence="6" id="KW-1185">Reference proteome</keyword>
<evidence type="ECO:0000259" key="4">
    <source>
        <dbReference type="PROSITE" id="PS51186"/>
    </source>
</evidence>
<dbReference type="InterPro" id="IPR050832">
    <property type="entry name" value="Bact_Acetyltransf"/>
</dbReference>
<dbReference type="GO" id="GO:0016747">
    <property type="term" value="F:acyltransferase activity, transferring groups other than amino-acyl groups"/>
    <property type="evidence" value="ECO:0007669"/>
    <property type="project" value="InterPro"/>
</dbReference>
<dbReference type="PANTHER" id="PTHR43877">
    <property type="entry name" value="AMINOALKYLPHOSPHONATE N-ACETYLTRANSFERASE-RELATED-RELATED"/>
    <property type="match status" value="1"/>
</dbReference>
<dbReference type="KEGG" id="bsol:FSW04_08665"/>
<sequence length="368" mass="38693">MMDISTAAPTRITARISRMRTMPIELKPPCRTTIADSPRLMAKTAAKAVRRMSATRLAPSRTRDGAPRRAPVSRRTAGPSDPIGAGGMDRLPVVRVAAAIRPATDLEIPTVVEVLRRAGFGTQVARLLDYPRLSPHGAILVAAGPEGIGGVVCTAAFATTGWIGALGVLPEARRRGLGAALTEAAVAWLQARDARTVLLYATEAGRPVYERLGFVAEERAIAWRGVAGAAPEADLHPVRSEDRAHLRALDAAVTGERRDAVLDVIEAPAGVAVRDAGGRMAGWAIASPWGAGTAIGALDPDVGVALMAAATAGPAAGTLIVPDGNAAATEALRTWRFVRLNDALRMRLGPAVAWRPDRQFGLFNLYWG</sequence>
<name>A0A5B8U3K8_9ACTN</name>
<keyword evidence="1 5" id="KW-0808">Transferase</keyword>
<dbReference type="PROSITE" id="PS51186">
    <property type="entry name" value="GNAT"/>
    <property type="match status" value="1"/>
</dbReference>
<dbReference type="AlphaFoldDB" id="A0A5B8U3K8"/>
<dbReference type="Pfam" id="PF18014">
    <property type="entry name" value="Acetyltransf_18"/>
    <property type="match status" value="1"/>
</dbReference>
<dbReference type="InterPro" id="IPR041496">
    <property type="entry name" value="YitH/HolE_GNAT"/>
</dbReference>
<dbReference type="CDD" id="cd04301">
    <property type="entry name" value="NAT_SF"/>
    <property type="match status" value="1"/>
</dbReference>
<protein>
    <submittedName>
        <fullName evidence="5">GNAT family N-acetyltransferase</fullName>
    </submittedName>
</protein>
<accession>A0A5B8U3K8</accession>
<reference evidence="5 6" key="1">
    <citation type="journal article" date="2018" name="J. Microbiol.">
        <title>Baekduia soli gen. nov., sp. nov., a novel bacterium isolated from the soil of Baekdu Mountain and proposal of a novel family name, Baekduiaceae fam. nov.</title>
        <authorList>
            <person name="An D.S."/>
            <person name="Siddiqi M.Z."/>
            <person name="Kim K.H."/>
            <person name="Yu H.S."/>
            <person name="Im W.T."/>
        </authorList>
    </citation>
    <scope>NUCLEOTIDE SEQUENCE [LARGE SCALE GENOMIC DNA]</scope>
    <source>
        <strain evidence="5 6">BR7-21</strain>
    </source>
</reference>
<feature type="region of interest" description="Disordered" evidence="3">
    <location>
        <begin position="51"/>
        <end position="85"/>
    </location>
</feature>
<dbReference type="InterPro" id="IPR000182">
    <property type="entry name" value="GNAT_dom"/>
</dbReference>
<evidence type="ECO:0000256" key="1">
    <source>
        <dbReference type="ARBA" id="ARBA00022679"/>
    </source>
</evidence>
<dbReference type="Proteomes" id="UP000321805">
    <property type="component" value="Chromosome"/>
</dbReference>
<organism evidence="5 6">
    <name type="scientific">Baekduia soli</name>
    <dbReference type="NCBI Taxonomy" id="496014"/>
    <lineage>
        <taxon>Bacteria</taxon>
        <taxon>Bacillati</taxon>
        <taxon>Actinomycetota</taxon>
        <taxon>Thermoleophilia</taxon>
        <taxon>Solirubrobacterales</taxon>
        <taxon>Baekduiaceae</taxon>
        <taxon>Baekduia</taxon>
    </lineage>
</organism>
<dbReference type="OrthoDB" id="510731at2"/>
<keyword evidence="2" id="KW-0012">Acyltransferase</keyword>
<evidence type="ECO:0000313" key="5">
    <source>
        <dbReference type="EMBL" id="QEC47639.1"/>
    </source>
</evidence>
<proteinExistence type="predicted"/>
<dbReference type="Pfam" id="PF00583">
    <property type="entry name" value="Acetyltransf_1"/>
    <property type="match status" value="1"/>
</dbReference>
<dbReference type="EMBL" id="CP042430">
    <property type="protein sequence ID" value="QEC47639.1"/>
    <property type="molecule type" value="Genomic_DNA"/>
</dbReference>
<evidence type="ECO:0000256" key="3">
    <source>
        <dbReference type="SAM" id="MobiDB-lite"/>
    </source>
</evidence>
<evidence type="ECO:0000256" key="2">
    <source>
        <dbReference type="ARBA" id="ARBA00023315"/>
    </source>
</evidence>
<dbReference type="Gene3D" id="3.40.630.90">
    <property type="match status" value="1"/>
</dbReference>
<evidence type="ECO:0000313" key="6">
    <source>
        <dbReference type="Proteomes" id="UP000321805"/>
    </source>
</evidence>
<dbReference type="Gene3D" id="3.40.630.30">
    <property type="match status" value="1"/>
</dbReference>
<gene>
    <name evidence="5" type="ORF">FSW04_08665</name>
</gene>
<dbReference type="SUPFAM" id="SSF55729">
    <property type="entry name" value="Acyl-CoA N-acyltransferases (Nat)"/>
    <property type="match status" value="1"/>
</dbReference>
<feature type="domain" description="N-acetyltransferase" evidence="4">
    <location>
        <begin position="98"/>
        <end position="237"/>
    </location>
</feature>